<name>A0AA35YMV2_LACSI</name>
<dbReference type="PANTHER" id="PTHR21068:SF50">
    <property type="entry name" value="PROTEIN EARLY-RESPONSIVE TO DEHYDRATION 7, CHLOROPLASTIC-LIKE ISOFORM X1"/>
    <property type="match status" value="1"/>
</dbReference>
<dbReference type="InterPro" id="IPR045036">
    <property type="entry name" value="Spartin-like"/>
</dbReference>
<evidence type="ECO:0000259" key="2">
    <source>
        <dbReference type="Pfam" id="PF06911"/>
    </source>
</evidence>
<evidence type="ECO:0000313" key="4">
    <source>
        <dbReference type="Proteomes" id="UP001177003"/>
    </source>
</evidence>
<dbReference type="Proteomes" id="UP001177003">
    <property type="component" value="Chromosome 3"/>
</dbReference>
<dbReference type="PANTHER" id="PTHR21068">
    <property type="entry name" value="SPARTIN"/>
    <property type="match status" value="1"/>
</dbReference>
<protein>
    <recommendedName>
        <fullName evidence="2">Senescence domain-containing protein</fullName>
    </recommendedName>
</protein>
<sequence>MVLGEEACFPQSELKSSPQQPQNTKSDGSHYFFTLRVPSDTKSGNDSDFEYESLLNYGLTISSKGLEKELEEFDRVLEEYSAFSVKEVKSSVLATVAVENGGSVEAKVATYWMTLAPNVEDYSGSVARMIVEGSNQLIKEILGCGDVTVDRLKWGNEFLKKRTKPGSKAEVSPKALKRVKRYHLVFFYNITFIH</sequence>
<dbReference type="Pfam" id="PF06911">
    <property type="entry name" value="Senescence"/>
    <property type="match status" value="1"/>
</dbReference>
<gene>
    <name evidence="3" type="ORF">LSALG_LOCUS16682</name>
</gene>
<feature type="compositionally biased region" description="Polar residues" evidence="1">
    <location>
        <begin position="13"/>
        <end position="26"/>
    </location>
</feature>
<dbReference type="AlphaFoldDB" id="A0AA35YMV2"/>
<evidence type="ECO:0000256" key="1">
    <source>
        <dbReference type="SAM" id="MobiDB-lite"/>
    </source>
</evidence>
<reference evidence="3" key="1">
    <citation type="submission" date="2023-04" db="EMBL/GenBank/DDBJ databases">
        <authorList>
            <person name="Vijverberg K."/>
            <person name="Xiong W."/>
            <person name="Schranz E."/>
        </authorList>
    </citation>
    <scope>NUCLEOTIDE SEQUENCE</scope>
</reference>
<keyword evidence="4" id="KW-1185">Reference proteome</keyword>
<proteinExistence type="predicted"/>
<feature type="region of interest" description="Disordered" evidence="1">
    <location>
        <begin position="1"/>
        <end position="26"/>
    </location>
</feature>
<evidence type="ECO:0000313" key="3">
    <source>
        <dbReference type="EMBL" id="CAI9276712.1"/>
    </source>
</evidence>
<accession>A0AA35YMV2</accession>
<dbReference type="EMBL" id="OX465079">
    <property type="protein sequence ID" value="CAI9276712.1"/>
    <property type="molecule type" value="Genomic_DNA"/>
</dbReference>
<organism evidence="3 4">
    <name type="scientific">Lactuca saligna</name>
    <name type="common">Willowleaf lettuce</name>
    <dbReference type="NCBI Taxonomy" id="75948"/>
    <lineage>
        <taxon>Eukaryota</taxon>
        <taxon>Viridiplantae</taxon>
        <taxon>Streptophyta</taxon>
        <taxon>Embryophyta</taxon>
        <taxon>Tracheophyta</taxon>
        <taxon>Spermatophyta</taxon>
        <taxon>Magnoliopsida</taxon>
        <taxon>eudicotyledons</taxon>
        <taxon>Gunneridae</taxon>
        <taxon>Pentapetalae</taxon>
        <taxon>asterids</taxon>
        <taxon>campanulids</taxon>
        <taxon>Asterales</taxon>
        <taxon>Asteraceae</taxon>
        <taxon>Cichorioideae</taxon>
        <taxon>Cichorieae</taxon>
        <taxon>Lactucinae</taxon>
        <taxon>Lactuca</taxon>
    </lineage>
</organism>
<feature type="domain" description="Senescence" evidence="2">
    <location>
        <begin position="129"/>
        <end position="183"/>
    </location>
</feature>
<dbReference type="GO" id="GO:0005886">
    <property type="term" value="C:plasma membrane"/>
    <property type="evidence" value="ECO:0007669"/>
    <property type="project" value="TreeGrafter"/>
</dbReference>
<dbReference type="InterPro" id="IPR009686">
    <property type="entry name" value="Senescence/spartin_C"/>
</dbReference>